<keyword evidence="3" id="KW-1185">Reference proteome</keyword>
<sequence length="118" mass="13216">MVPTGNYKQLCLPECENWPSDLWIKCFNVMSIPSGLAFVKINEGRLKYPDSSPTTTSTNENQSGCNPGANDDIPRQIPLNQEQENGLLKRIWKAFLDGCGAFKNFTYGVLRYFFSGGN</sequence>
<organism evidence="2 3">
    <name type="scientific">Pocillopora meandrina</name>
    <dbReference type="NCBI Taxonomy" id="46732"/>
    <lineage>
        <taxon>Eukaryota</taxon>
        <taxon>Metazoa</taxon>
        <taxon>Cnidaria</taxon>
        <taxon>Anthozoa</taxon>
        <taxon>Hexacorallia</taxon>
        <taxon>Scleractinia</taxon>
        <taxon>Astrocoeniina</taxon>
        <taxon>Pocilloporidae</taxon>
        <taxon>Pocillopora</taxon>
    </lineage>
</organism>
<dbReference type="AlphaFoldDB" id="A0AAU9X408"/>
<comment type="caution">
    <text evidence="2">The sequence shown here is derived from an EMBL/GenBank/DDBJ whole genome shotgun (WGS) entry which is preliminary data.</text>
</comment>
<accession>A0AAU9X408</accession>
<dbReference type="Proteomes" id="UP001159428">
    <property type="component" value="Unassembled WGS sequence"/>
</dbReference>
<protein>
    <submittedName>
        <fullName evidence="2">Uncharacterized protein</fullName>
    </submittedName>
</protein>
<dbReference type="EMBL" id="CALNXJ010000029">
    <property type="protein sequence ID" value="CAH3135594.1"/>
    <property type="molecule type" value="Genomic_DNA"/>
</dbReference>
<gene>
    <name evidence="2" type="ORF">PMEA_00016290</name>
</gene>
<evidence type="ECO:0000313" key="2">
    <source>
        <dbReference type="EMBL" id="CAH3135594.1"/>
    </source>
</evidence>
<feature type="region of interest" description="Disordered" evidence="1">
    <location>
        <begin position="49"/>
        <end position="79"/>
    </location>
</feature>
<reference evidence="2 3" key="1">
    <citation type="submission" date="2022-05" db="EMBL/GenBank/DDBJ databases">
        <authorList>
            <consortium name="Genoscope - CEA"/>
            <person name="William W."/>
        </authorList>
    </citation>
    <scope>NUCLEOTIDE SEQUENCE [LARGE SCALE GENOMIC DNA]</scope>
</reference>
<evidence type="ECO:0000313" key="3">
    <source>
        <dbReference type="Proteomes" id="UP001159428"/>
    </source>
</evidence>
<name>A0AAU9X408_9CNID</name>
<feature type="compositionally biased region" description="Polar residues" evidence="1">
    <location>
        <begin position="51"/>
        <end position="65"/>
    </location>
</feature>
<proteinExistence type="predicted"/>
<evidence type="ECO:0000256" key="1">
    <source>
        <dbReference type="SAM" id="MobiDB-lite"/>
    </source>
</evidence>